<evidence type="ECO:0000256" key="5">
    <source>
        <dbReference type="ARBA" id="ARBA00022839"/>
    </source>
</evidence>
<dbReference type="SMART" id="SM00479">
    <property type="entry name" value="EXOIII"/>
    <property type="match status" value="1"/>
</dbReference>
<comment type="caution">
    <text evidence="9">The sequence shown here is derived from an EMBL/GenBank/DDBJ whole genome shotgun (WGS) entry which is preliminary data.</text>
</comment>
<keyword evidence="5 9" id="KW-0269">Exonuclease</keyword>
<evidence type="ECO:0000256" key="6">
    <source>
        <dbReference type="ARBA" id="ARBA00023242"/>
    </source>
</evidence>
<sequence length="700" mass="77948">MGKRDKERRNIKPATWTEKVIVAANTNPEDMDMTPSKPSDSDIQATSTAAAVSHKESSQKRDAVDDNNENDQEIQDSEERDRKRQKTQGEGSTNTQLSKAERKLKKKEFKKLAKLNEGDNGQPSFMLSRSHTKLSLKDLRDLVVYLLTETKTLPWIMVKNKFNIHKVVLLYVEGLDPDLFHVDLSDPTSSQPVAWPSLATSGPVTEFKQLQKFFDYMNVIKAGGDKNRVHSATNTLLNVPLSNTEKARLEKEKEAKAVESKKSSAEQFILTLQQLEESDYPLPTYLSGEDSLGEGWIQTEQPKQSDTGAAQPEKKLLAIDCEMCRTSAGSEVTRVTVIDDAGKTIYDELVLPHNPILDYLTQYSGITAERLEGVTTRLEDVQKALKAMVTYDTILIGHSLENDMKVLKFAHPFIIDTCIVFHHTRGPPFKASLKWLSHRWLGRKIQQGGEKGHDSAEDAKACMDLVQLKVKKGAGFGEYNNEQESIFSRLGRNSTKPKTSVVIDRDHWDTTEGLSLHLKPDSDAAVVEAIPKALESHHFVWARLRDAEINHGKMPHSSTNRIAASSTTSSACSSPGPGSPAPPANAMEIEPCLNIRKGPISDLVQASEDEIREGLSRLDRSIAQIVESLPPHTALLVTSGHGDLRPVVQLQGRQKHFQRLYNTLHLSEIPEEAHFLEKDQEALSAAVDKAKNGVCFFMVK</sequence>
<feature type="region of interest" description="Disordered" evidence="7">
    <location>
        <begin position="1"/>
        <end position="103"/>
    </location>
</feature>
<dbReference type="GO" id="GO:0005634">
    <property type="term" value="C:nucleus"/>
    <property type="evidence" value="ECO:0007669"/>
    <property type="project" value="UniProtKB-SubCell"/>
</dbReference>
<keyword evidence="4" id="KW-0378">Hydrolase</keyword>
<evidence type="ECO:0000259" key="8">
    <source>
        <dbReference type="SMART" id="SM00479"/>
    </source>
</evidence>
<dbReference type="PANTHER" id="PTHR12801">
    <property type="entry name" value="RNA EXONUCLEASE REXO1 / RECO3 FAMILY MEMBER-RELATED"/>
    <property type="match status" value="1"/>
</dbReference>
<evidence type="ECO:0000256" key="4">
    <source>
        <dbReference type="ARBA" id="ARBA00022801"/>
    </source>
</evidence>
<feature type="compositionally biased region" description="Basic and acidic residues" evidence="7">
    <location>
        <begin position="53"/>
        <end position="64"/>
    </location>
</feature>
<evidence type="ECO:0000256" key="2">
    <source>
        <dbReference type="ARBA" id="ARBA00006357"/>
    </source>
</evidence>
<gene>
    <name evidence="9" type="ORF">EMPS_05151</name>
</gene>
<evidence type="ECO:0000256" key="1">
    <source>
        <dbReference type="ARBA" id="ARBA00004123"/>
    </source>
</evidence>
<dbReference type="Gene3D" id="3.30.420.10">
    <property type="entry name" value="Ribonuclease H-like superfamily/Ribonuclease H"/>
    <property type="match status" value="1"/>
</dbReference>
<reference evidence="9" key="1">
    <citation type="submission" date="2021-11" db="EMBL/GenBank/DDBJ databases">
        <authorList>
            <person name="Herlambang A."/>
            <person name="Guo Y."/>
            <person name="Takashima Y."/>
            <person name="Nishizawa T."/>
        </authorList>
    </citation>
    <scope>NUCLEOTIDE SEQUENCE</scope>
    <source>
        <strain evidence="9">E1425</strain>
    </source>
</reference>
<dbReference type="AlphaFoldDB" id="A0A9P3HAA6"/>
<dbReference type="InterPro" id="IPR012337">
    <property type="entry name" value="RNaseH-like_sf"/>
</dbReference>
<accession>A0A9P3HAA6</accession>
<dbReference type="InterPro" id="IPR013520">
    <property type="entry name" value="Ribonucl_H"/>
</dbReference>
<feature type="region of interest" description="Disordered" evidence="7">
    <location>
        <begin position="552"/>
        <end position="582"/>
    </location>
</feature>
<feature type="compositionally biased region" description="Low complexity" evidence="7">
    <location>
        <begin position="563"/>
        <end position="576"/>
    </location>
</feature>
<evidence type="ECO:0000256" key="7">
    <source>
        <dbReference type="SAM" id="MobiDB-lite"/>
    </source>
</evidence>
<dbReference type="FunFam" id="3.30.420.10:FF:000019">
    <property type="entry name" value="RNA exonuclease NEF-sp"/>
    <property type="match status" value="1"/>
</dbReference>
<reference evidence="9" key="2">
    <citation type="journal article" date="2022" name="Microbiol. Resour. Announc.">
        <title>Whole-Genome Sequence of Entomortierella parvispora E1425, a Mucoromycotan Fungus Associated with Burkholderiaceae-Related Endosymbiotic Bacteria.</title>
        <authorList>
            <person name="Herlambang A."/>
            <person name="Guo Y."/>
            <person name="Takashima Y."/>
            <person name="Narisawa K."/>
            <person name="Ohta H."/>
            <person name="Nishizawa T."/>
        </authorList>
    </citation>
    <scope>NUCLEOTIDE SEQUENCE</scope>
    <source>
        <strain evidence="9">E1425</strain>
    </source>
</reference>
<name>A0A9P3HAA6_9FUNG</name>
<feature type="compositionally biased region" description="Polar residues" evidence="7">
    <location>
        <begin position="36"/>
        <end position="50"/>
    </location>
</feature>
<feature type="domain" description="Exonuclease" evidence="8">
    <location>
        <begin position="315"/>
        <end position="475"/>
    </location>
</feature>
<evidence type="ECO:0000313" key="10">
    <source>
        <dbReference type="Proteomes" id="UP000827284"/>
    </source>
</evidence>
<keyword evidence="10" id="KW-1185">Reference proteome</keyword>
<dbReference type="Proteomes" id="UP000827284">
    <property type="component" value="Unassembled WGS sequence"/>
</dbReference>
<feature type="compositionally biased region" description="Basic and acidic residues" evidence="7">
    <location>
        <begin position="1"/>
        <end position="10"/>
    </location>
</feature>
<comment type="subcellular location">
    <subcellularLocation>
        <location evidence="1">Nucleus</location>
    </subcellularLocation>
</comment>
<dbReference type="OrthoDB" id="8191639at2759"/>
<dbReference type="CDD" id="cd06145">
    <property type="entry name" value="REX1_like"/>
    <property type="match status" value="1"/>
</dbReference>
<comment type="similarity">
    <text evidence="2">Belongs to the REXO1/REXO3 family.</text>
</comment>
<evidence type="ECO:0000313" key="9">
    <source>
        <dbReference type="EMBL" id="GJJ72793.1"/>
    </source>
</evidence>
<organism evidence="9 10">
    <name type="scientific">Entomortierella parvispora</name>
    <dbReference type="NCBI Taxonomy" id="205924"/>
    <lineage>
        <taxon>Eukaryota</taxon>
        <taxon>Fungi</taxon>
        <taxon>Fungi incertae sedis</taxon>
        <taxon>Mucoromycota</taxon>
        <taxon>Mortierellomycotina</taxon>
        <taxon>Mortierellomycetes</taxon>
        <taxon>Mortierellales</taxon>
        <taxon>Mortierellaceae</taxon>
        <taxon>Entomortierella</taxon>
    </lineage>
</organism>
<proteinExistence type="inferred from homology"/>
<dbReference type="SUPFAM" id="SSF53098">
    <property type="entry name" value="Ribonuclease H-like"/>
    <property type="match status" value="1"/>
</dbReference>
<dbReference type="InterPro" id="IPR034922">
    <property type="entry name" value="REX1-like_exo"/>
</dbReference>
<dbReference type="PANTHER" id="PTHR12801:SF115">
    <property type="entry name" value="FI18136P1-RELATED"/>
    <property type="match status" value="1"/>
</dbReference>
<keyword evidence="3" id="KW-0540">Nuclease</keyword>
<protein>
    <submittedName>
        <fullName evidence="9">RNA exonuclease 1</fullName>
    </submittedName>
</protein>
<feature type="compositionally biased region" description="Acidic residues" evidence="7">
    <location>
        <begin position="65"/>
        <end position="76"/>
    </location>
</feature>
<dbReference type="GO" id="GO:0004527">
    <property type="term" value="F:exonuclease activity"/>
    <property type="evidence" value="ECO:0007669"/>
    <property type="project" value="UniProtKB-KW"/>
</dbReference>
<dbReference type="InterPro" id="IPR036397">
    <property type="entry name" value="RNaseH_sf"/>
</dbReference>
<evidence type="ECO:0000256" key="3">
    <source>
        <dbReference type="ARBA" id="ARBA00022722"/>
    </source>
</evidence>
<dbReference type="EMBL" id="BQFW01000007">
    <property type="protein sequence ID" value="GJJ72793.1"/>
    <property type="molecule type" value="Genomic_DNA"/>
</dbReference>
<dbReference type="GO" id="GO:0003676">
    <property type="term" value="F:nucleic acid binding"/>
    <property type="evidence" value="ECO:0007669"/>
    <property type="project" value="InterPro"/>
</dbReference>
<dbReference type="InterPro" id="IPR047021">
    <property type="entry name" value="REXO1/3/4-like"/>
</dbReference>
<keyword evidence="6" id="KW-0539">Nucleus</keyword>